<dbReference type="Gene3D" id="2.60.40.10">
    <property type="entry name" value="Immunoglobulins"/>
    <property type="match status" value="1"/>
</dbReference>
<name>A0AA37WXF4_9GAMM</name>
<comment type="caution">
    <text evidence="1">The sequence shown here is derived from an EMBL/GenBank/DDBJ whole genome shotgun (WGS) entry which is preliminary data.</text>
</comment>
<keyword evidence="2" id="KW-1185">Reference proteome</keyword>
<dbReference type="EMBL" id="BSPO01000002">
    <property type="protein sequence ID" value="GLS83434.1"/>
    <property type="molecule type" value="Genomic_DNA"/>
</dbReference>
<evidence type="ECO:0008006" key="3">
    <source>
        <dbReference type="Google" id="ProtNLM"/>
    </source>
</evidence>
<evidence type="ECO:0000313" key="1">
    <source>
        <dbReference type="EMBL" id="GLS83434.1"/>
    </source>
</evidence>
<organism evidence="1 2">
    <name type="scientific">Paraferrimonas haliotis</name>
    <dbReference type="NCBI Taxonomy" id="2013866"/>
    <lineage>
        <taxon>Bacteria</taxon>
        <taxon>Pseudomonadati</taxon>
        <taxon>Pseudomonadota</taxon>
        <taxon>Gammaproteobacteria</taxon>
        <taxon>Alteromonadales</taxon>
        <taxon>Ferrimonadaceae</taxon>
        <taxon>Paraferrimonas</taxon>
    </lineage>
</organism>
<gene>
    <name evidence="1" type="ORF">GCM10007894_14110</name>
</gene>
<dbReference type="AlphaFoldDB" id="A0AA37WXF4"/>
<protein>
    <recommendedName>
        <fullName evidence="3">PKD domain-containing protein</fullName>
    </recommendedName>
</protein>
<accession>A0AA37WXF4</accession>
<reference evidence="1 2" key="1">
    <citation type="journal article" date="2014" name="Int. J. Syst. Evol. Microbiol.">
        <title>Complete genome sequence of Corynebacterium casei LMG S-19264T (=DSM 44701T), isolated from a smear-ripened cheese.</title>
        <authorList>
            <consortium name="US DOE Joint Genome Institute (JGI-PGF)"/>
            <person name="Walter F."/>
            <person name="Albersmeier A."/>
            <person name="Kalinowski J."/>
            <person name="Ruckert C."/>
        </authorList>
    </citation>
    <scope>NUCLEOTIDE SEQUENCE [LARGE SCALE GENOMIC DNA]</scope>
    <source>
        <strain evidence="1 2">NBRC 112785</strain>
    </source>
</reference>
<dbReference type="InterPro" id="IPR013783">
    <property type="entry name" value="Ig-like_fold"/>
</dbReference>
<dbReference type="Proteomes" id="UP001157439">
    <property type="component" value="Unassembled WGS sequence"/>
</dbReference>
<evidence type="ECO:0000313" key="2">
    <source>
        <dbReference type="Proteomes" id="UP001157439"/>
    </source>
</evidence>
<sequence>MIYTPYGYVPDCSSITGQSRTITSENYTPSVSISVVEENSWLGGTNRVTVTANANDVDGQITSYEWWIGDENGANLQKQNSTSNKLIFYSSTGGKKSIKIRVNDNGVVEYDSFGTNATGLPINSGTPYHFQSITKTIVVDILPWSCHSNCQLH</sequence>
<proteinExistence type="predicted"/>